<evidence type="ECO:0000313" key="3">
    <source>
        <dbReference type="Proteomes" id="UP001183610"/>
    </source>
</evidence>
<name>A0ABU2R8I1_9ACTN</name>
<dbReference type="Pfam" id="PF18029">
    <property type="entry name" value="Glyoxalase_6"/>
    <property type="match status" value="1"/>
</dbReference>
<dbReference type="PANTHER" id="PTHR33993:SF10">
    <property type="entry name" value="CONSERVED PROTEIN"/>
    <property type="match status" value="1"/>
</dbReference>
<gene>
    <name evidence="2" type="ORF">RM698_27110</name>
</gene>
<dbReference type="InterPro" id="IPR029068">
    <property type="entry name" value="Glyas_Bleomycin-R_OHBP_Dase"/>
</dbReference>
<evidence type="ECO:0000313" key="2">
    <source>
        <dbReference type="EMBL" id="MDT0412702.1"/>
    </source>
</evidence>
<dbReference type="Proteomes" id="UP001183610">
    <property type="component" value="Unassembled WGS sequence"/>
</dbReference>
<protein>
    <submittedName>
        <fullName evidence="2">VOC family protein</fullName>
    </submittedName>
</protein>
<feature type="domain" description="VOC" evidence="1">
    <location>
        <begin position="11"/>
        <end position="122"/>
    </location>
</feature>
<keyword evidence="3" id="KW-1185">Reference proteome</keyword>
<accession>A0ABU2R8I1</accession>
<evidence type="ECO:0000259" key="1">
    <source>
        <dbReference type="PROSITE" id="PS51819"/>
    </source>
</evidence>
<dbReference type="Gene3D" id="3.10.180.10">
    <property type="entry name" value="2,3-Dihydroxybiphenyl 1,2-Dioxygenase, domain 1"/>
    <property type="match status" value="2"/>
</dbReference>
<dbReference type="InterPro" id="IPR041581">
    <property type="entry name" value="Glyoxalase_6"/>
</dbReference>
<dbReference type="CDD" id="cd07247">
    <property type="entry name" value="SgaA_N_like"/>
    <property type="match status" value="1"/>
</dbReference>
<proteinExistence type="predicted"/>
<dbReference type="EMBL" id="JAVRET010000092">
    <property type="protein sequence ID" value="MDT0412702.1"/>
    <property type="molecule type" value="Genomic_DNA"/>
</dbReference>
<dbReference type="PROSITE" id="PS51819">
    <property type="entry name" value="VOC"/>
    <property type="match status" value="1"/>
</dbReference>
<dbReference type="PANTHER" id="PTHR33993">
    <property type="entry name" value="GLYOXALASE-RELATED"/>
    <property type="match status" value="1"/>
</dbReference>
<dbReference type="InterPro" id="IPR052164">
    <property type="entry name" value="Anthracycline_SecMetBiosynth"/>
</dbReference>
<comment type="caution">
    <text evidence="2">The sequence shown here is derived from an EMBL/GenBank/DDBJ whole genome shotgun (WGS) entry which is preliminary data.</text>
</comment>
<dbReference type="SUPFAM" id="SSF54593">
    <property type="entry name" value="Glyoxalase/Bleomycin resistance protein/Dihydroxybiphenyl dioxygenase"/>
    <property type="match status" value="2"/>
</dbReference>
<sequence length="257" mass="27119">MVGMADFAEGVPCWVDCALPDADAGRRFYGALFGWRFREPPGAGESYAYVGPHPVAGLYRKPDGRLPTAWTVHFATPDAGRLLARAVAAGGTAVSGPDVIGELGVRALVADPDGAVFGLWQPGTDKGFRELTAPGAYAWSEVRTRESAVVDPFYEHVFRYVGYDVPGASGERLWSPEDFGPGVDTAVLGRAVLAADDVPVELPAHVLAQFRVGDCGKAVEAALRLGGRLRDGPRATPYGTFAELADDQGAVFGVVAE</sequence>
<dbReference type="InterPro" id="IPR037523">
    <property type="entry name" value="VOC_core"/>
</dbReference>
<organism evidence="2 3">
    <name type="scientific">Streptomyces evansiae</name>
    <dbReference type="NCBI Taxonomy" id="3075535"/>
    <lineage>
        <taxon>Bacteria</taxon>
        <taxon>Bacillati</taxon>
        <taxon>Actinomycetota</taxon>
        <taxon>Actinomycetes</taxon>
        <taxon>Kitasatosporales</taxon>
        <taxon>Streptomycetaceae</taxon>
        <taxon>Streptomyces</taxon>
    </lineage>
</organism>
<reference evidence="3" key="1">
    <citation type="submission" date="2023-07" db="EMBL/GenBank/DDBJ databases">
        <title>30 novel species of actinomycetes from the DSMZ collection.</title>
        <authorList>
            <person name="Nouioui I."/>
        </authorList>
    </citation>
    <scope>NUCLEOTIDE SEQUENCE [LARGE SCALE GENOMIC DNA]</scope>
    <source>
        <strain evidence="3">DSM 41979</strain>
    </source>
</reference>